<proteinExistence type="predicted"/>
<feature type="non-terminal residue" evidence="3">
    <location>
        <position position="1"/>
    </location>
</feature>
<name>A0A8S3IJ49_9BILA</name>
<organism evidence="3 4">
    <name type="scientific">Rotaria magnacalcarata</name>
    <dbReference type="NCBI Taxonomy" id="392030"/>
    <lineage>
        <taxon>Eukaryota</taxon>
        <taxon>Metazoa</taxon>
        <taxon>Spiralia</taxon>
        <taxon>Gnathifera</taxon>
        <taxon>Rotifera</taxon>
        <taxon>Eurotatoria</taxon>
        <taxon>Bdelloidea</taxon>
        <taxon>Philodinida</taxon>
        <taxon>Philodinidae</taxon>
        <taxon>Rotaria</taxon>
    </lineage>
</organism>
<accession>A0A8S3IJ49</accession>
<dbReference type="EMBL" id="CAJOBH010252043">
    <property type="protein sequence ID" value="CAF5140803.1"/>
    <property type="molecule type" value="Genomic_DNA"/>
</dbReference>
<evidence type="ECO:0000313" key="4">
    <source>
        <dbReference type="Proteomes" id="UP000681720"/>
    </source>
</evidence>
<evidence type="ECO:0000313" key="3">
    <source>
        <dbReference type="EMBL" id="CAF5201730.1"/>
    </source>
</evidence>
<keyword evidence="1" id="KW-0812">Transmembrane</keyword>
<gene>
    <name evidence="2" type="ORF">BYL167_LOCUS70135</name>
    <name evidence="3" type="ORF">GIL414_LOCUS76821</name>
</gene>
<sequence>MYKDKQDLVAFRRISTSITIVSSSDVSLTSIKTNSIQRSTIESTLNELIIKDIIFNSNGILIISWEYLLSQLPNYYHLEIYDKNHYIIYQSLIDGQQRSVEIDISDYFEKAPSIYIVCINIEHRKYCRNIFLTLNSNLIKSTSIVLSSNKYNYEQWIYLLGGILLGAILVCSILIIICYYRLRYYSKENLSQIPSIKSDEKSVKTFYYHPLNIISYPQP</sequence>
<evidence type="ECO:0000256" key="1">
    <source>
        <dbReference type="SAM" id="Phobius"/>
    </source>
</evidence>
<feature type="transmembrane region" description="Helical" evidence="1">
    <location>
        <begin position="156"/>
        <end position="180"/>
    </location>
</feature>
<comment type="caution">
    <text evidence="3">The sequence shown here is derived from an EMBL/GenBank/DDBJ whole genome shotgun (WGS) entry which is preliminary data.</text>
</comment>
<reference evidence="3" key="1">
    <citation type="submission" date="2021-02" db="EMBL/GenBank/DDBJ databases">
        <authorList>
            <person name="Nowell W R."/>
        </authorList>
    </citation>
    <scope>NUCLEOTIDE SEQUENCE</scope>
</reference>
<dbReference type="Proteomes" id="UP000681720">
    <property type="component" value="Unassembled WGS sequence"/>
</dbReference>
<dbReference type="Proteomes" id="UP000681967">
    <property type="component" value="Unassembled WGS sequence"/>
</dbReference>
<dbReference type="EMBL" id="CAJOBJ010346205">
    <property type="protein sequence ID" value="CAF5201730.1"/>
    <property type="molecule type" value="Genomic_DNA"/>
</dbReference>
<dbReference type="AlphaFoldDB" id="A0A8S3IJ49"/>
<protein>
    <submittedName>
        <fullName evidence="3">Uncharacterized protein</fullName>
    </submittedName>
</protein>
<keyword evidence="1" id="KW-1133">Transmembrane helix</keyword>
<keyword evidence="1" id="KW-0472">Membrane</keyword>
<evidence type="ECO:0000313" key="2">
    <source>
        <dbReference type="EMBL" id="CAF5140803.1"/>
    </source>
</evidence>